<evidence type="ECO:0000313" key="2">
    <source>
        <dbReference type="Proteomes" id="UP000006038"/>
    </source>
</evidence>
<sequence length="170" mass="19679">MALPEDMVREVLLRLPLKAAVRFRAWRPLLHGPTPNLQQDADPDPRPPLLSLTELKGFLVIAHRHRSQHQPWSRMDLWFLADSEEEIWVREYTIQVELSPRDFCAHPLLVLDERRIVLCARPHGRVIVYDLETGRCRDRDLGVGECVEVGVYRECLLGSGSVVENEIRRS</sequence>
<dbReference type="OMA" id="IAHRHRS"/>
<accession>J3MJ97</accession>
<protein>
    <recommendedName>
        <fullName evidence="3">F-box associated domain-containing protein</fullName>
    </recommendedName>
</protein>
<dbReference type="AlphaFoldDB" id="J3MJ97"/>
<proteinExistence type="predicted"/>
<dbReference type="EnsemblPlants" id="OB07G14790.1">
    <property type="protein sequence ID" value="OB07G14790.1"/>
    <property type="gene ID" value="OB07G14790"/>
</dbReference>
<organism evidence="1">
    <name type="scientific">Oryza brachyantha</name>
    <name type="common">malo sina</name>
    <dbReference type="NCBI Taxonomy" id="4533"/>
    <lineage>
        <taxon>Eukaryota</taxon>
        <taxon>Viridiplantae</taxon>
        <taxon>Streptophyta</taxon>
        <taxon>Embryophyta</taxon>
        <taxon>Tracheophyta</taxon>
        <taxon>Spermatophyta</taxon>
        <taxon>Magnoliopsida</taxon>
        <taxon>Liliopsida</taxon>
        <taxon>Poales</taxon>
        <taxon>Poaceae</taxon>
        <taxon>BOP clade</taxon>
        <taxon>Oryzoideae</taxon>
        <taxon>Oryzeae</taxon>
        <taxon>Oryzinae</taxon>
        <taxon>Oryza</taxon>
    </lineage>
</organism>
<name>J3MJ97_ORYBR</name>
<dbReference type="HOGENOM" id="CLU_1573062_0_0_1"/>
<dbReference type="Gramene" id="OB07G14790.1">
    <property type="protein sequence ID" value="OB07G14790.1"/>
    <property type="gene ID" value="OB07G14790"/>
</dbReference>
<dbReference type="Proteomes" id="UP000006038">
    <property type="component" value="Chromosome 7"/>
</dbReference>
<reference evidence="1" key="2">
    <citation type="submission" date="2013-04" db="UniProtKB">
        <authorList>
            <consortium name="EnsemblPlants"/>
        </authorList>
    </citation>
    <scope>IDENTIFICATION</scope>
</reference>
<evidence type="ECO:0000313" key="1">
    <source>
        <dbReference type="EnsemblPlants" id="OB07G14790.1"/>
    </source>
</evidence>
<reference evidence="1" key="1">
    <citation type="journal article" date="2013" name="Nat. Commun.">
        <title>Whole-genome sequencing of Oryza brachyantha reveals mechanisms underlying Oryza genome evolution.</title>
        <authorList>
            <person name="Chen J."/>
            <person name="Huang Q."/>
            <person name="Gao D."/>
            <person name="Wang J."/>
            <person name="Lang Y."/>
            <person name="Liu T."/>
            <person name="Li B."/>
            <person name="Bai Z."/>
            <person name="Luis Goicoechea J."/>
            <person name="Liang C."/>
            <person name="Chen C."/>
            <person name="Zhang W."/>
            <person name="Sun S."/>
            <person name="Liao Y."/>
            <person name="Zhang X."/>
            <person name="Yang L."/>
            <person name="Song C."/>
            <person name="Wang M."/>
            <person name="Shi J."/>
            <person name="Liu G."/>
            <person name="Liu J."/>
            <person name="Zhou H."/>
            <person name="Zhou W."/>
            <person name="Yu Q."/>
            <person name="An N."/>
            <person name="Chen Y."/>
            <person name="Cai Q."/>
            <person name="Wang B."/>
            <person name="Liu B."/>
            <person name="Min J."/>
            <person name="Huang Y."/>
            <person name="Wu H."/>
            <person name="Li Z."/>
            <person name="Zhang Y."/>
            <person name="Yin Y."/>
            <person name="Song W."/>
            <person name="Jiang J."/>
            <person name="Jackson S.A."/>
            <person name="Wing R.A."/>
            <person name="Wang J."/>
            <person name="Chen M."/>
        </authorList>
    </citation>
    <scope>NUCLEOTIDE SEQUENCE [LARGE SCALE GENOMIC DNA]</scope>
    <source>
        <strain evidence="1">cv. IRGC 101232</strain>
    </source>
</reference>
<keyword evidence="2" id="KW-1185">Reference proteome</keyword>
<evidence type="ECO:0008006" key="3">
    <source>
        <dbReference type="Google" id="ProtNLM"/>
    </source>
</evidence>